<feature type="region of interest" description="Disordered" evidence="1">
    <location>
        <begin position="35"/>
        <end position="70"/>
    </location>
</feature>
<evidence type="ECO:0000256" key="1">
    <source>
        <dbReference type="SAM" id="MobiDB-lite"/>
    </source>
</evidence>
<reference evidence="2 3" key="1">
    <citation type="journal article" date="2019" name="Int. J. Syst. Evol. Microbiol.">
        <title>The Global Catalogue of Microorganisms (GCM) 10K type strain sequencing project: providing services to taxonomists for standard genome sequencing and annotation.</title>
        <authorList>
            <consortium name="The Broad Institute Genomics Platform"/>
            <consortium name="The Broad Institute Genome Sequencing Center for Infectious Disease"/>
            <person name="Wu L."/>
            <person name="Ma J."/>
        </authorList>
    </citation>
    <scope>NUCLEOTIDE SEQUENCE [LARGE SCALE GENOMIC DNA]</scope>
    <source>
        <strain evidence="2 3">JCM 4565</strain>
    </source>
</reference>
<keyword evidence="3" id="KW-1185">Reference proteome</keyword>
<evidence type="ECO:0000313" key="3">
    <source>
        <dbReference type="Proteomes" id="UP001500063"/>
    </source>
</evidence>
<accession>A0ABN0Y290</accession>
<comment type="caution">
    <text evidence="2">The sequence shown here is derived from an EMBL/GenBank/DDBJ whole genome shotgun (WGS) entry which is preliminary data.</text>
</comment>
<organism evidence="2 3">
    <name type="scientific">Streptomyces blastmyceticus</name>
    <dbReference type="NCBI Taxonomy" id="68180"/>
    <lineage>
        <taxon>Bacteria</taxon>
        <taxon>Bacillati</taxon>
        <taxon>Actinomycetota</taxon>
        <taxon>Actinomycetes</taxon>
        <taxon>Kitasatosporales</taxon>
        <taxon>Streptomycetaceae</taxon>
        <taxon>Streptomyces</taxon>
    </lineage>
</organism>
<name>A0ABN0Y290_9ACTN</name>
<sequence>MNIQNSGRSARPLNIVYFLSTSTYQCTCAPNNHSGPRPRGWGLKPKVGGPRGAVNRCPEAADGRPGRTSGLRRTAACVPLTDYRIPVDEWRLRTTPSRE</sequence>
<protein>
    <submittedName>
        <fullName evidence="2">Uncharacterized protein</fullName>
    </submittedName>
</protein>
<gene>
    <name evidence="2" type="ORF">GCM10010319_68940</name>
</gene>
<evidence type="ECO:0000313" key="2">
    <source>
        <dbReference type="EMBL" id="GAA0380706.1"/>
    </source>
</evidence>
<dbReference type="EMBL" id="BAAABW010000042">
    <property type="protein sequence ID" value="GAA0380706.1"/>
    <property type="molecule type" value="Genomic_DNA"/>
</dbReference>
<dbReference type="Proteomes" id="UP001500063">
    <property type="component" value="Unassembled WGS sequence"/>
</dbReference>
<proteinExistence type="predicted"/>